<dbReference type="InterPro" id="IPR000608">
    <property type="entry name" value="UBC"/>
</dbReference>
<keyword evidence="19" id="KW-0325">Glycoprotein</keyword>
<keyword evidence="14" id="KW-0067">ATP-binding</keyword>
<dbReference type="PROSITE" id="PS50127">
    <property type="entry name" value="UBC_2"/>
    <property type="match status" value="2"/>
</dbReference>
<dbReference type="GO" id="GO:0005524">
    <property type="term" value="F:ATP binding"/>
    <property type="evidence" value="ECO:0007669"/>
    <property type="project" value="UniProtKB-KW"/>
</dbReference>
<evidence type="ECO:0000256" key="23">
    <source>
        <dbReference type="ARBA" id="ARBA00073320"/>
    </source>
</evidence>
<sequence>MAVRRLQKDLQKLIESPVEGIVVAPLPENILVWHYVMMGAPNTPYFGTLCLSISDYHPETWNPGWSAGSILLGLLSFMNDEDFAAGVVHPPPSNEVREKMAIESHAYNNKNPTFCRLFPGFGDLADLGCGDDEPIPSTAEVEDKAENVKKRNHAADGLLNVVENKLGCSSPEFTMAPSVTATQRLKKDYQKLLKEPVPLMQAHPVSSNILEWRYVIFGAPSTPFEGGVYHGKLIFPADFPFKPPAIIMLTPNGRFQTNTRLCLSISDFHPDTWNPAWTVGTIITGLMSFMNETAPTLGSIITSDAEKRLLAKRSKSFNLKDRVYCDLFTNLVEEHRKELADHGPQEEESLREEEERRRDRTPSSGLSSLVSNLIVIAGVVALAVNGSYFWHPDSPAPLYKTAVLFRFPFPAAFLRQCDKTCALSTDSHPAPNCTYRSLLALLEYYVTMNCDPKTFMNKPLIQNLVAAAGLCTICTLVVVWKCTCEDFEQTQSAKLRQDAHLGTTTRELPATFLLMAIMSSPNQTADREIIRQTWLKLTMKGPDVVRHVFPIGIKGLSTNELTALSEEQLNHGDLALIGNLYEDYVNLAKKTLQTMEYAFQNYKFSYLLKVDSDSFVRVGTVIKSLKDINHPRLYWGFLDGRAKPIRKGKWRETDWNLCDRYLPYQLGGGYVLSYELVRFLATNARLFKLYKNEDVSVGAWLAGLDIKYLHDPRFDTEWTSRGCNNQYIITHKKSGDQMQELYQNLLEKKVLCTREFRSRPSYVYDWSALPSECCKRDNASSIP</sequence>
<evidence type="ECO:0000256" key="3">
    <source>
        <dbReference type="ARBA" id="ARBA00004586"/>
    </source>
</evidence>
<evidence type="ECO:0000256" key="14">
    <source>
        <dbReference type="ARBA" id="ARBA00022840"/>
    </source>
</evidence>
<dbReference type="InterPro" id="IPR002659">
    <property type="entry name" value="Glyco_trans_31"/>
</dbReference>
<feature type="domain" description="UBC core" evidence="25">
    <location>
        <begin position="180"/>
        <end position="330"/>
    </location>
</feature>
<keyword evidence="17" id="KW-0333">Golgi apparatus</keyword>
<evidence type="ECO:0000256" key="7">
    <source>
        <dbReference type="ARBA" id="ARBA00012486"/>
    </source>
</evidence>
<keyword evidence="13" id="KW-0256">Endoplasmic reticulum</keyword>
<dbReference type="GO" id="GO:0000139">
    <property type="term" value="C:Golgi membrane"/>
    <property type="evidence" value="ECO:0007669"/>
    <property type="project" value="UniProtKB-SubCell"/>
</dbReference>
<evidence type="ECO:0000256" key="22">
    <source>
        <dbReference type="ARBA" id="ARBA00066517"/>
    </source>
</evidence>
<dbReference type="Pfam" id="PF00179">
    <property type="entry name" value="UQ_con"/>
    <property type="match status" value="1"/>
</dbReference>
<keyword evidence="15" id="KW-0735">Signal-anchor</keyword>
<protein>
    <recommendedName>
        <fullName evidence="23">Ubiquitin-conjugating enzyme E2 J2</fullName>
        <ecNumber evidence="7">2.3.2.23</ecNumber>
        <ecNumber evidence="22">2.4.1.134</ecNumber>
    </recommendedName>
</protein>
<dbReference type="EC" id="2.4.1.134" evidence="22"/>
<dbReference type="PANTHER" id="PTHR24067">
    <property type="entry name" value="UBIQUITIN-CONJUGATING ENZYME E2"/>
    <property type="match status" value="1"/>
</dbReference>
<evidence type="ECO:0000256" key="5">
    <source>
        <dbReference type="ARBA" id="ARBA00005093"/>
    </source>
</evidence>
<keyword evidence="20" id="KW-0464">Manganese</keyword>
<evidence type="ECO:0000256" key="12">
    <source>
        <dbReference type="ARBA" id="ARBA00022786"/>
    </source>
</evidence>
<evidence type="ECO:0000256" key="18">
    <source>
        <dbReference type="ARBA" id="ARBA00023136"/>
    </source>
</evidence>
<dbReference type="InterPro" id="IPR016135">
    <property type="entry name" value="UBQ-conjugating_enzyme/RWD"/>
</dbReference>
<evidence type="ECO:0000256" key="6">
    <source>
        <dbReference type="ARBA" id="ARBA00008661"/>
    </source>
</evidence>
<dbReference type="GO" id="GO:0061631">
    <property type="term" value="F:ubiquitin conjugating enzyme activity"/>
    <property type="evidence" value="ECO:0007669"/>
    <property type="project" value="UniProtKB-EC"/>
</dbReference>
<evidence type="ECO:0000256" key="21">
    <source>
        <dbReference type="ARBA" id="ARBA00054775"/>
    </source>
</evidence>
<evidence type="ECO:0000256" key="16">
    <source>
        <dbReference type="ARBA" id="ARBA00022989"/>
    </source>
</evidence>
<name>A0AA36GIR1_9BILA</name>
<dbReference type="CDD" id="cd23799">
    <property type="entry name" value="UBCc_UBE2J"/>
    <property type="match status" value="1"/>
</dbReference>
<keyword evidence="11" id="KW-0547">Nucleotide-binding</keyword>
<reference evidence="26" key="1">
    <citation type="submission" date="2023-06" db="EMBL/GenBank/DDBJ databases">
        <authorList>
            <person name="Delattre M."/>
        </authorList>
    </citation>
    <scope>NUCLEOTIDE SEQUENCE</scope>
    <source>
        <strain evidence="26">AF72</strain>
    </source>
</reference>
<proteinExistence type="inferred from homology"/>
<comment type="pathway">
    <text evidence="4">Glycan metabolism; chondroitin sulfate biosynthesis.</text>
</comment>
<evidence type="ECO:0000256" key="17">
    <source>
        <dbReference type="ARBA" id="ARBA00023034"/>
    </source>
</evidence>
<dbReference type="GO" id="GO:0006024">
    <property type="term" value="P:glycosaminoglycan biosynthetic process"/>
    <property type="evidence" value="ECO:0007669"/>
    <property type="project" value="UniProtKB-ARBA"/>
</dbReference>
<dbReference type="FunFam" id="3.90.550.50:FF:000018">
    <property type="entry name" value="Hexosyltransferase"/>
    <property type="match status" value="1"/>
</dbReference>
<keyword evidence="16" id="KW-1133">Transmembrane helix</keyword>
<evidence type="ECO:0000256" key="13">
    <source>
        <dbReference type="ARBA" id="ARBA00022824"/>
    </source>
</evidence>
<keyword evidence="27" id="KW-1185">Reference proteome</keyword>
<comment type="cofactor">
    <cofactor evidence="1">
        <name>Mn(2+)</name>
        <dbReference type="ChEBI" id="CHEBI:29035"/>
    </cofactor>
</comment>
<evidence type="ECO:0000256" key="11">
    <source>
        <dbReference type="ARBA" id="ARBA00022741"/>
    </source>
</evidence>
<keyword evidence="18" id="KW-0472">Membrane</keyword>
<keyword evidence="8" id="KW-0328">Glycosyltransferase</keyword>
<dbReference type="EC" id="2.3.2.23" evidence="7"/>
<evidence type="ECO:0000256" key="10">
    <source>
        <dbReference type="ARBA" id="ARBA00022692"/>
    </source>
</evidence>
<organism evidence="26 27">
    <name type="scientific">Mesorhabditis spiculigera</name>
    <dbReference type="NCBI Taxonomy" id="96644"/>
    <lineage>
        <taxon>Eukaryota</taxon>
        <taxon>Metazoa</taxon>
        <taxon>Ecdysozoa</taxon>
        <taxon>Nematoda</taxon>
        <taxon>Chromadorea</taxon>
        <taxon>Rhabditida</taxon>
        <taxon>Rhabditina</taxon>
        <taxon>Rhabditomorpha</taxon>
        <taxon>Rhabditoidea</taxon>
        <taxon>Rhabditidae</taxon>
        <taxon>Mesorhabditinae</taxon>
        <taxon>Mesorhabditis</taxon>
    </lineage>
</organism>
<dbReference type="EMBL" id="CATQJA010002709">
    <property type="protein sequence ID" value="CAJ0587152.1"/>
    <property type="molecule type" value="Genomic_DNA"/>
</dbReference>
<keyword evidence="10" id="KW-0812">Transmembrane</keyword>
<evidence type="ECO:0000313" key="27">
    <source>
        <dbReference type="Proteomes" id="UP001177023"/>
    </source>
</evidence>
<evidence type="ECO:0000256" key="2">
    <source>
        <dbReference type="ARBA" id="ARBA00004323"/>
    </source>
</evidence>
<dbReference type="InterPro" id="IPR050113">
    <property type="entry name" value="Ub_conjugating_enzyme"/>
</dbReference>
<evidence type="ECO:0000256" key="4">
    <source>
        <dbReference type="ARBA" id="ARBA00004840"/>
    </source>
</evidence>
<dbReference type="SMART" id="SM00212">
    <property type="entry name" value="UBCc"/>
    <property type="match status" value="2"/>
</dbReference>
<comment type="pathway">
    <text evidence="5">Glycan metabolism; heparan sulfate biosynthesis.</text>
</comment>
<evidence type="ECO:0000256" key="20">
    <source>
        <dbReference type="ARBA" id="ARBA00023211"/>
    </source>
</evidence>
<dbReference type="Gene3D" id="3.10.110.10">
    <property type="entry name" value="Ubiquitin Conjugating Enzyme"/>
    <property type="match status" value="3"/>
</dbReference>
<dbReference type="FunFam" id="3.10.110.10:FF:000023">
    <property type="entry name" value="Ubiquitin-conjugating enzyme E2 J2"/>
    <property type="match status" value="1"/>
</dbReference>
<dbReference type="Gene3D" id="3.90.550.50">
    <property type="match status" value="1"/>
</dbReference>
<evidence type="ECO:0000256" key="15">
    <source>
        <dbReference type="ARBA" id="ARBA00022968"/>
    </source>
</evidence>
<evidence type="ECO:0000259" key="25">
    <source>
        <dbReference type="PROSITE" id="PS50127"/>
    </source>
</evidence>
<accession>A0AA36GIR1</accession>
<comment type="similarity">
    <text evidence="6">Belongs to the glycosyltransferase 31 family.</text>
</comment>
<comment type="subcellular location">
    <subcellularLocation>
        <location evidence="3">Endoplasmic reticulum membrane</location>
    </subcellularLocation>
    <subcellularLocation>
        <location evidence="2">Golgi apparatus membrane</location>
        <topology evidence="2">Single-pass type II membrane protein</topology>
    </subcellularLocation>
</comment>
<feature type="domain" description="UBC core" evidence="25">
    <location>
        <begin position="1"/>
        <end position="120"/>
    </location>
</feature>
<dbReference type="AlphaFoldDB" id="A0AA36GIR1"/>
<dbReference type="GO" id="GO:0005789">
    <property type="term" value="C:endoplasmic reticulum membrane"/>
    <property type="evidence" value="ECO:0007669"/>
    <property type="project" value="UniProtKB-SubCell"/>
</dbReference>
<evidence type="ECO:0000256" key="9">
    <source>
        <dbReference type="ARBA" id="ARBA00022679"/>
    </source>
</evidence>
<evidence type="ECO:0000256" key="24">
    <source>
        <dbReference type="SAM" id="MobiDB-lite"/>
    </source>
</evidence>
<evidence type="ECO:0000313" key="26">
    <source>
        <dbReference type="EMBL" id="CAJ0587152.1"/>
    </source>
</evidence>
<dbReference type="Proteomes" id="UP001177023">
    <property type="component" value="Unassembled WGS sequence"/>
</dbReference>
<keyword evidence="9" id="KW-0808">Transferase</keyword>
<feature type="non-terminal residue" evidence="26">
    <location>
        <position position="1"/>
    </location>
</feature>
<gene>
    <name evidence="26" type="ORF">MSPICULIGERA_LOCUS25129</name>
</gene>
<evidence type="ECO:0000256" key="8">
    <source>
        <dbReference type="ARBA" id="ARBA00022676"/>
    </source>
</evidence>
<comment type="function">
    <text evidence="21">Catalyzes the covalent attachment of ubiquitin to other proteins. Seems to function in the selective degradation of misfolded membrane proteins from the endoplasmic reticulum (ERAD). In cooperation with the GATOR2 complex, catalyzes 'Lys-6'-linked ubiquitination of NPRL2.</text>
</comment>
<dbReference type="GO" id="GO:0047220">
    <property type="term" value="F:galactosylxylosylprotein 3-beta-galactosyltransferase activity"/>
    <property type="evidence" value="ECO:0007669"/>
    <property type="project" value="UniProtKB-EC"/>
</dbReference>
<dbReference type="GO" id="GO:0032446">
    <property type="term" value="P:protein modification by small protein conjugation"/>
    <property type="evidence" value="ECO:0007669"/>
    <property type="project" value="UniProtKB-ARBA"/>
</dbReference>
<dbReference type="Pfam" id="PF01762">
    <property type="entry name" value="Galactosyl_T"/>
    <property type="match status" value="1"/>
</dbReference>
<dbReference type="SUPFAM" id="SSF54495">
    <property type="entry name" value="UBC-like"/>
    <property type="match status" value="2"/>
</dbReference>
<comment type="caution">
    <text evidence="26">The sequence shown here is derived from an EMBL/GenBank/DDBJ whole genome shotgun (WGS) entry which is preliminary data.</text>
</comment>
<feature type="region of interest" description="Disordered" evidence="24">
    <location>
        <begin position="338"/>
        <end position="365"/>
    </location>
</feature>
<evidence type="ECO:0000256" key="1">
    <source>
        <dbReference type="ARBA" id="ARBA00001936"/>
    </source>
</evidence>
<keyword evidence="12" id="KW-0833">Ubl conjugation pathway</keyword>
<evidence type="ECO:0000256" key="19">
    <source>
        <dbReference type="ARBA" id="ARBA00023180"/>
    </source>
</evidence>